<feature type="compositionally biased region" description="Low complexity" evidence="4">
    <location>
        <begin position="692"/>
        <end position="706"/>
    </location>
</feature>
<feature type="compositionally biased region" description="Low complexity" evidence="4">
    <location>
        <begin position="372"/>
        <end position="384"/>
    </location>
</feature>
<dbReference type="KEGG" id="tpal:117645361"/>
<dbReference type="RefSeq" id="XP_034241398.1">
    <property type="nucleotide sequence ID" value="XM_034385507.1"/>
</dbReference>
<reference evidence="7 8" key="1">
    <citation type="submission" date="2025-04" db="UniProtKB">
        <authorList>
            <consortium name="RefSeq"/>
        </authorList>
    </citation>
    <scope>IDENTIFICATION</scope>
    <source>
        <tissue evidence="7 8">Total insect</tissue>
    </source>
</reference>
<evidence type="ECO:0000256" key="2">
    <source>
        <dbReference type="ARBA" id="ARBA00022737"/>
    </source>
</evidence>
<evidence type="ECO:0000313" key="6">
    <source>
        <dbReference type="Proteomes" id="UP000515158"/>
    </source>
</evidence>
<gene>
    <name evidence="7 8" type="primary">LOC117645361</name>
</gene>
<dbReference type="GO" id="GO:0003779">
    <property type="term" value="F:actin binding"/>
    <property type="evidence" value="ECO:0007669"/>
    <property type="project" value="UniProtKB-KW"/>
</dbReference>
<dbReference type="PROSITE" id="PS50097">
    <property type="entry name" value="BTB"/>
    <property type="match status" value="1"/>
</dbReference>
<dbReference type="InterPro" id="IPR011043">
    <property type="entry name" value="Gal_Oxase/kelch_b-propeller"/>
</dbReference>
<proteinExistence type="predicted"/>
<dbReference type="GeneID" id="117645361"/>
<organism evidence="7">
    <name type="scientific">Thrips palmi</name>
    <name type="common">Melon thrips</name>
    <dbReference type="NCBI Taxonomy" id="161013"/>
    <lineage>
        <taxon>Eukaryota</taxon>
        <taxon>Metazoa</taxon>
        <taxon>Ecdysozoa</taxon>
        <taxon>Arthropoda</taxon>
        <taxon>Hexapoda</taxon>
        <taxon>Insecta</taxon>
        <taxon>Pterygota</taxon>
        <taxon>Neoptera</taxon>
        <taxon>Paraneoptera</taxon>
        <taxon>Thysanoptera</taxon>
        <taxon>Terebrantia</taxon>
        <taxon>Thripoidea</taxon>
        <taxon>Thripidae</taxon>
        <taxon>Thrips</taxon>
    </lineage>
</organism>
<dbReference type="CDD" id="cd18502">
    <property type="entry name" value="BACK_NS1BP_IVNS1ABP"/>
    <property type="match status" value="1"/>
</dbReference>
<dbReference type="PANTHER" id="PTHR24412:SF493">
    <property type="entry name" value="BTB DOMAIN-CONTAINING PROTEIN"/>
    <property type="match status" value="1"/>
</dbReference>
<dbReference type="PANTHER" id="PTHR24412">
    <property type="entry name" value="KELCH PROTEIN"/>
    <property type="match status" value="1"/>
</dbReference>
<accession>A0A6P8YN82</accession>
<dbReference type="Gene3D" id="3.30.710.10">
    <property type="entry name" value="Potassium Channel Kv1.1, Chain A"/>
    <property type="match status" value="1"/>
</dbReference>
<keyword evidence="6" id="KW-1185">Reference proteome</keyword>
<dbReference type="Pfam" id="PF01344">
    <property type="entry name" value="Kelch_1"/>
    <property type="match status" value="6"/>
</dbReference>
<dbReference type="Gene3D" id="1.25.40.420">
    <property type="match status" value="1"/>
</dbReference>
<feature type="region of interest" description="Disordered" evidence="4">
    <location>
        <begin position="372"/>
        <end position="396"/>
    </location>
</feature>
<protein>
    <submittedName>
        <fullName evidence="7 8">Influenza virus NS1A-binding protein homolog</fullName>
    </submittedName>
</protein>
<dbReference type="SMART" id="SM00225">
    <property type="entry name" value="BTB"/>
    <property type="match status" value="1"/>
</dbReference>
<evidence type="ECO:0000256" key="1">
    <source>
        <dbReference type="ARBA" id="ARBA00022441"/>
    </source>
</evidence>
<dbReference type="SMART" id="SM00612">
    <property type="entry name" value="Kelch"/>
    <property type="match status" value="6"/>
</dbReference>
<name>A0A6P8YN82_THRPL</name>
<keyword evidence="2" id="KW-0677">Repeat</keyword>
<evidence type="ECO:0000256" key="4">
    <source>
        <dbReference type="SAM" id="MobiDB-lite"/>
    </source>
</evidence>
<feature type="compositionally biased region" description="Basic and acidic residues" evidence="4">
    <location>
        <begin position="745"/>
        <end position="755"/>
    </location>
</feature>
<keyword evidence="3" id="KW-0009">Actin-binding</keyword>
<evidence type="ECO:0000256" key="3">
    <source>
        <dbReference type="ARBA" id="ARBA00023203"/>
    </source>
</evidence>
<evidence type="ECO:0000313" key="7">
    <source>
        <dbReference type="RefSeq" id="XP_034241398.1"/>
    </source>
</evidence>
<keyword evidence="1" id="KW-0880">Kelch repeat</keyword>
<evidence type="ECO:0000259" key="5">
    <source>
        <dbReference type="PROSITE" id="PS50097"/>
    </source>
</evidence>
<dbReference type="SUPFAM" id="SSF54695">
    <property type="entry name" value="POZ domain"/>
    <property type="match status" value="1"/>
</dbReference>
<evidence type="ECO:0000313" key="8">
    <source>
        <dbReference type="RefSeq" id="XP_034241406.1"/>
    </source>
</evidence>
<dbReference type="Proteomes" id="UP000515158">
    <property type="component" value="Unplaced"/>
</dbReference>
<dbReference type="InterPro" id="IPR011333">
    <property type="entry name" value="SKP1/BTB/POZ_sf"/>
</dbReference>
<dbReference type="PRINTS" id="PR00501">
    <property type="entry name" value="KELCHREPEAT"/>
</dbReference>
<dbReference type="InterPro" id="IPR006652">
    <property type="entry name" value="Kelch_1"/>
</dbReference>
<feature type="domain" description="BTB" evidence="5">
    <location>
        <begin position="65"/>
        <end position="138"/>
    </location>
</feature>
<dbReference type="Gene3D" id="2.120.10.80">
    <property type="entry name" value="Kelch-type beta propeller"/>
    <property type="match status" value="2"/>
</dbReference>
<feature type="region of interest" description="Disordered" evidence="4">
    <location>
        <begin position="688"/>
        <end position="755"/>
    </location>
</feature>
<dbReference type="Pfam" id="PF00651">
    <property type="entry name" value="BTB"/>
    <property type="match status" value="1"/>
</dbReference>
<dbReference type="SUPFAM" id="SSF50965">
    <property type="entry name" value="Galactose oxidase, central domain"/>
    <property type="match status" value="1"/>
</dbReference>
<dbReference type="RefSeq" id="XP_034241406.1">
    <property type="nucleotide sequence ID" value="XM_034385515.1"/>
</dbReference>
<sequence length="755" mass="82882">MRTQAEAPLAITSNGKPPIMLGGVLGEDEEAQDASFSGPLLFDDGDHHCRTLQALNMMRKNRHFCDVILHVGNTELHAHRAVLASASPYLFEMFSSEEEAKTNARETVITYKLNGGFERSAIEKLVDYAYTAKLYAEPRQVKGIYLAASHLKMESVVQECARHLMENLHVDTCIDTRSLPGITRQKSLVSQVDAFIAEKFEAVRQTAAFLALTCLRVELLSQTRQEMSLVGGDSVCQLVLEWLRKQCDAETVDIDDLAEKNHMLYLALDNSLQDCSDLPSGDSNDTEMVQDYKKLSKKITSSKNNRRKAPLQPAKPRVLFLARDIGEQLEIDEQSDSILIASCKVSDSSFQALVTFGSRLVSMSVTLRLNQPTATTPSPIATTPVSNSRAESQEKEQQPDMYCVMAHMSSMKCSSGCANLNEQLLVCGGYDRVECLKSVEAYDPEWNIWASVAPMREARGRFNIAVVRGEVYAVGGSNGTTELDTVEKYNQETQKWTKVASLPLARSHTGVCNLDDKIYCIGGWNGQVGIRQCDVLDPDVGKWISIAPLHTGRYQAGVCAMKGQVYAVGGCDAWNCLNSVEVYDPETDEWNFANELITARRGCGVAYFKGKLYAVGGSDGTHALSTTEIYDPETKAWTPGPNMTTPRANVGVAVIGSRFYAVGGFSGKAFLNSIEYLDEKTDEWTTFMPKASSTSSSPFSVSPTPSGKTSMDQHFNFEAKTNGVNGQPSALKLSHVKAQNGSNGDHNEEKLDGNE</sequence>
<dbReference type="InterPro" id="IPR015915">
    <property type="entry name" value="Kelch-typ_b-propeller"/>
</dbReference>
<dbReference type="AlphaFoldDB" id="A0A6P8YN82"/>
<dbReference type="OrthoDB" id="45365at2759"/>
<dbReference type="InterPro" id="IPR000210">
    <property type="entry name" value="BTB/POZ_dom"/>
</dbReference>
<dbReference type="CDD" id="cd18306">
    <property type="entry name" value="BTB_POZ_NS1BP"/>
    <property type="match status" value="1"/>
</dbReference>